<feature type="domain" description="Enoyl reductase (ER)" evidence="1">
    <location>
        <begin position="13"/>
        <end position="372"/>
    </location>
</feature>
<dbReference type="CDD" id="cd08249">
    <property type="entry name" value="enoyl_reductase_like"/>
    <property type="match status" value="1"/>
</dbReference>
<dbReference type="SUPFAM" id="SSF51735">
    <property type="entry name" value="NAD(P)-binding Rossmann-fold domains"/>
    <property type="match status" value="1"/>
</dbReference>
<dbReference type="InterPro" id="IPR020843">
    <property type="entry name" value="ER"/>
</dbReference>
<dbReference type="EMBL" id="JAEPRA010000012">
    <property type="protein sequence ID" value="KAG2177643.1"/>
    <property type="molecule type" value="Genomic_DNA"/>
</dbReference>
<dbReference type="InterPro" id="IPR013154">
    <property type="entry name" value="ADH-like_N"/>
</dbReference>
<evidence type="ECO:0000313" key="2">
    <source>
        <dbReference type="EMBL" id="KAG2177643.1"/>
    </source>
</evidence>
<sequence length="374" mass="39506">MSPTNNAAWSPAKLAKELQVKPAPYTPPGADQIIVKNHAVAINPVDYILQDMGDMIFTWLKYPFIFGVDLSGEVVEVGSNVSSRFKIGDRVMAVACGADPDRNNPTESAFQNYTVVPADLAVKIPATLSYEHAAVVPLGMATAATGLFLKDFLALDLPTAPARPSSGKTLIIWGGSTSVGCNAIQLAVAAGYEVFTTASPRNFDLLKKLGASQVFDYNDKNVVQNMISALKEKTLAGAMAIGPGSVSLCMGILSKTKGSKFVTDVGGPGSGSVDTKSTGLGRIPLMAYFISFTVSTKVKGMWTGVTSKFVYGSDLKKNEVGPAIFRDFLPKALETGQYICAPDPEVIGHGLEQIQLGYGILSKGVSAKKIVVTL</sequence>
<dbReference type="Gene3D" id="3.40.50.720">
    <property type="entry name" value="NAD(P)-binding Rossmann-like Domain"/>
    <property type="match status" value="1"/>
</dbReference>
<dbReference type="Gene3D" id="3.90.180.10">
    <property type="entry name" value="Medium-chain alcohol dehydrogenases, catalytic domain"/>
    <property type="match status" value="1"/>
</dbReference>
<dbReference type="GO" id="GO:0016651">
    <property type="term" value="F:oxidoreductase activity, acting on NAD(P)H"/>
    <property type="evidence" value="ECO:0007669"/>
    <property type="project" value="InterPro"/>
</dbReference>
<name>A0A8H7PPN5_9FUNG</name>
<dbReference type="Pfam" id="PF08240">
    <property type="entry name" value="ADH_N"/>
    <property type="match status" value="1"/>
</dbReference>
<dbReference type="SUPFAM" id="SSF50129">
    <property type="entry name" value="GroES-like"/>
    <property type="match status" value="1"/>
</dbReference>
<dbReference type="AlphaFoldDB" id="A0A8H7PPN5"/>
<evidence type="ECO:0000259" key="1">
    <source>
        <dbReference type="SMART" id="SM00829"/>
    </source>
</evidence>
<organism evidence="2 3">
    <name type="scientific">Umbelopsis vinacea</name>
    <dbReference type="NCBI Taxonomy" id="44442"/>
    <lineage>
        <taxon>Eukaryota</taxon>
        <taxon>Fungi</taxon>
        <taxon>Fungi incertae sedis</taxon>
        <taxon>Mucoromycota</taxon>
        <taxon>Mucoromycotina</taxon>
        <taxon>Umbelopsidomycetes</taxon>
        <taxon>Umbelopsidales</taxon>
        <taxon>Umbelopsidaceae</taxon>
        <taxon>Umbelopsis</taxon>
    </lineage>
</organism>
<dbReference type="Proteomes" id="UP000612746">
    <property type="component" value="Unassembled WGS sequence"/>
</dbReference>
<dbReference type="PANTHER" id="PTHR45348:SF2">
    <property type="entry name" value="ZINC-TYPE ALCOHOL DEHYDROGENASE-LIKE PROTEIN C2E1P3.01"/>
    <property type="match status" value="1"/>
</dbReference>
<dbReference type="SMART" id="SM00829">
    <property type="entry name" value="PKS_ER"/>
    <property type="match status" value="1"/>
</dbReference>
<dbReference type="OrthoDB" id="9992527at2759"/>
<comment type="caution">
    <text evidence="2">The sequence shown here is derived from an EMBL/GenBank/DDBJ whole genome shotgun (WGS) entry which is preliminary data.</text>
</comment>
<protein>
    <recommendedName>
        <fullName evidence="1">Enoyl reductase (ER) domain-containing protein</fullName>
    </recommendedName>
</protein>
<dbReference type="PANTHER" id="PTHR45348">
    <property type="entry name" value="HYPOTHETICAL OXIDOREDUCTASE (EUROFUNG)"/>
    <property type="match status" value="1"/>
</dbReference>
<accession>A0A8H7PPN5</accession>
<reference evidence="2" key="1">
    <citation type="submission" date="2020-12" db="EMBL/GenBank/DDBJ databases">
        <title>Metabolic potential, ecology and presence of endohyphal bacteria is reflected in genomic diversity of Mucoromycotina.</title>
        <authorList>
            <person name="Muszewska A."/>
            <person name="Okrasinska A."/>
            <person name="Steczkiewicz K."/>
            <person name="Drgas O."/>
            <person name="Orlowska M."/>
            <person name="Perlinska-Lenart U."/>
            <person name="Aleksandrzak-Piekarczyk T."/>
            <person name="Szatraj K."/>
            <person name="Zielenkiewicz U."/>
            <person name="Pilsyk S."/>
            <person name="Malc E."/>
            <person name="Mieczkowski P."/>
            <person name="Kruszewska J.S."/>
            <person name="Biernat P."/>
            <person name="Pawlowska J."/>
        </authorList>
    </citation>
    <scope>NUCLEOTIDE SEQUENCE</scope>
    <source>
        <strain evidence="2">WA0000051536</strain>
    </source>
</reference>
<dbReference type="InterPro" id="IPR047122">
    <property type="entry name" value="Trans-enoyl_RdTase-like"/>
</dbReference>
<keyword evidence="3" id="KW-1185">Reference proteome</keyword>
<evidence type="ECO:0000313" key="3">
    <source>
        <dbReference type="Proteomes" id="UP000612746"/>
    </source>
</evidence>
<proteinExistence type="predicted"/>
<gene>
    <name evidence="2" type="ORF">INT44_008157</name>
</gene>
<dbReference type="InterPro" id="IPR036291">
    <property type="entry name" value="NAD(P)-bd_dom_sf"/>
</dbReference>
<dbReference type="InterPro" id="IPR011032">
    <property type="entry name" value="GroES-like_sf"/>
</dbReference>